<feature type="domain" description="Uracil-DNA glycosylase-like" evidence="1">
    <location>
        <begin position="12"/>
        <end position="159"/>
    </location>
</feature>
<dbReference type="SMART" id="SM00987">
    <property type="entry name" value="UreE_C"/>
    <property type="match status" value="1"/>
</dbReference>
<dbReference type="SUPFAM" id="SSF52141">
    <property type="entry name" value="Uracil-DNA glycosylase-like"/>
    <property type="match status" value="1"/>
</dbReference>
<keyword evidence="2" id="KW-0326">Glycosidase</keyword>
<dbReference type="RefSeq" id="WP_283713104.1">
    <property type="nucleotide sequence ID" value="NZ_JASJEW010000002.1"/>
</dbReference>
<dbReference type="CDD" id="cd10032">
    <property type="entry name" value="UDG-F6_HDG"/>
    <property type="match status" value="1"/>
</dbReference>
<dbReference type="Pfam" id="PF03167">
    <property type="entry name" value="UDG"/>
    <property type="match status" value="1"/>
</dbReference>
<dbReference type="EMBL" id="JASJEX010000003">
    <property type="protein sequence ID" value="MDJ1129978.1"/>
    <property type="molecule type" value="Genomic_DNA"/>
</dbReference>
<protein>
    <submittedName>
        <fullName evidence="2">DNA-deoxyinosine glycosylase</fullName>
        <ecNumber evidence="2">3.2.2.15</ecNumber>
    </submittedName>
</protein>
<accession>A0ABT6ZLQ5</accession>
<dbReference type="Proteomes" id="UP001431693">
    <property type="component" value="Unassembled WGS sequence"/>
</dbReference>
<dbReference type="Gene3D" id="3.40.470.10">
    <property type="entry name" value="Uracil-DNA glycosylase-like domain"/>
    <property type="match status" value="1"/>
</dbReference>
<gene>
    <name evidence="2" type="ORF">QJ043_07790</name>
</gene>
<evidence type="ECO:0000313" key="3">
    <source>
        <dbReference type="Proteomes" id="UP001431693"/>
    </source>
</evidence>
<keyword evidence="3" id="KW-1185">Reference proteome</keyword>
<keyword evidence="2" id="KW-0378">Hydrolase</keyword>
<comment type="caution">
    <text evidence="2">The sequence shown here is derived from an EMBL/GenBank/DDBJ whole genome shotgun (WGS) entry which is preliminary data.</text>
</comment>
<sequence length="172" mass="18793">MAERREVLHRVEPIWAPDARVLVLGTMPSPASREAGVPYAHPHNRFWPVLAALFGEKDPKDGPGRRALAQRHHVALWDVVGSCTIEGASDASIRDVVPNDIAAFVEGTDIAHVALTGSTALRLYERDLAERVGLPYRGFPSTSPANARWRLPELVEAYRPVADWATGSSNGQ</sequence>
<proteinExistence type="predicted"/>
<dbReference type="InterPro" id="IPR036895">
    <property type="entry name" value="Uracil-DNA_glycosylase-like_sf"/>
</dbReference>
<evidence type="ECO:0000259" key="1">
    <source>
        <dbReference type="SMART" id="SM00986"/>
    </source>
</evidence>
<dbReference type="InterPro" id="IPR005122">
    <property type="entry name" value="Uracil-DNA_glycosylase-like"/>
</dbReference>
<dbReference type="EC" id="3.2.2.15" evidence="2"/>
<organism evidence="2 3">
    <name type="scientific">Kribbibacterium absianum</name>
    <dbReference type="NCBI Taxonomy" id="3044210"/>
    <lineage>
        <taxon>Bacteria</taxon>
        <taxon>Bacillati</taxon>
        <taxon>Actinomycetota</taxon>
        <taxon>Coriobacteriia</taxon>
        <taxon>Coriobacteriales</taxon>
        <taxon>Kribbibacteriaceae</taxon>
        <taxon>Kribbibacterium</taxon>
    </lineage>
</organism>
<evidence type="ECO:0000313" key="2">
    <source>
        <dbReference type="EMBL" id="MDJ1129978.1"/>
    </source>
</evidence>
<dbReference type="GO" id="GO:0033958">
    <property type="term" value="F:DNA-deoxyinosine glycosylase activity"/>
    <property type="evidence" value="ECO:0007669"/>
    <property type="project" value="UniProtKB-EC"/>
</dbReference>
<dbReference type="InterPro" id="IPR026353">
    <property type="entry name" value="Hypoxan-DNA_Glyclase"/>
</dbReference>
<name>A0ABT6ZLQ5_9ACTN</name>
<reference evidence="2" key="1">
    <citation type="submission" date="2023-05" db="EMBL/GenBank/DDBJ databases">
        <title>[olsenella] sp. nov., isolated from a pig farm feces dump.</title>
        <authorList>
            <person name="Chang Y.-H."/>
        </authorList>
    </citation>
    <scope>NUCLEOTIDE SEQUENCE</scope>
    <source>
        <strain evidence="2">YH-ols2217</strain>
    </source>
</reference>
<dbReference type="SMART" id="SM00986">
    <property type="entry name" value="UDG"/>
    <property type="match status" value="1"/>
</dbReference>
<dbReference type="NCBIfam" id="TIGR04274">
    <property type="entry name" value="hypoxanDNAglyco"/>
    <property type="match status" value="1"/>
</dbReference>